<protein>
    <recommendedName>
        <fullName evidence="4">Flagellin</fullName>
    </recommendedName>
</protein>
<comment type="function">
    <text evidence="4">Flagellin is the subunit protein which polymerizes to form the filaments of bacterial flagella.</text>
</comment>
<dbReference type="GO" id="GO:0005198">
    <property type="term" value="F:structural molecule activity"/>
    <property type="evidence" value="ECO:0007669"/>
    <property type="project" value="UniProtKB-UniRule"/>
</dbReference>
<dbReference type="AlphaFoldDB" id="A0A0J8GVM9"/>
<keyword evidence="7" id="KW-0966">Cell projection</keyword>
<dbReference type="PANTHER" id="PTHR42792">
    <property type="entry name" value="FLAGELLIN"/>
    <property type="match status" value="1"/>
</dbReference>
<dbReference type="RefSeq" id="WP_048688634.1">
    <property type="nucleotide sequence ID" value="NZ_KQ130482.1"/>
</dbReference>
<dbReference type="PANTHER" id="PTHR42792:SF2">
    <property type="entry name" value="FLAGELLIN"/>
    <property type="match status" value="1"/>
</dbReference>
<feature type="domain" description="Flagellin C-terminal" evidence="6">
    <location>
        <begin position="192"/>
        <end position="267"/>
    </location>
</feature>
<dbReference type="STRING" id="1513271.XM47_01625"/>
<evidence type="ECO:0000259" key="6">
    <source>
        <dbReference type="Pfam" id="PF00700"/>
    </source>
</evidence>
<dbReference type="Gene3D" id="1.20.1330.10">
    <property type="entry name" value="f41 fragment of flagellin, N-terminal domain"/>
    <property type="match status" value="1"/>
</dbReference>
<dbReference type="InterPro" id="IPR046358">
    <property type="entry name" value="Flagellin_C"/>
</dbReference>
<evidence type="ECO:0000313" key="8">
    <source>
        <dbReference type="Proteomes" id="UP000037600"/>
    </source>
</evidence>
<keyword evidence="3 4" id="KW-0975">Bacterial flagellum</keyword>
<evidence type="ECO:0000256" key="4">
    <source>
        <dbReference type="RuleBase" id="RU362073"/>
    </source>
</evidence>
<keyword evidence="7" id="KW-0282">Flagellum</keyword>
<reference evidence="7 8" key="1">
    <citation type="submission" date="2015-04" db="EMBL/GenBank/DDBJ databases">
        <title>Draft Genome Sequence of the Novel Agar-Digesting Marine Bacterium Q1.</title>
        <authorList>
            <person name="Li Y."/>
            <person name="Li D."/>
            <person name="Chen G."/>
            <person name="Du Z."/>
        </authorList>
    </citation>
    <scope>NUCLEOTIDE SEQUENCE [LARGE SCALE GENOMIC DNA]</scope>
    <source>
        <strain evidence="7 8">Q1</strain>
    </source>
</reference>
<dbReference type="SUPFAM" id="SSF64518">
    <property type="entry name" value="Phase 1 flagellin"/>
    <property type="match status" value="1"/>
</dbReference>
<dbReference type="InterPro" id="IPR001492">
    <property type="entry name" value="Flagellin"/>
</dbReference>
<keyword evidence="2 4" id="KW-0964">Secreted</keyword>
<comment type="similarity">
    <text evidence="1 4">Belongs to the bacterial flagellin family.</text>
</comment>
<keyword evidence="7" id="KW-0969">Cilium</keyword>
<gene>
    <name evidence="7" type="ORF">XM47_01625</name>
</gene>
<comment type="caution">
    <text evidence="7">The sequence shown here is derived from an EMBL/GenBank/DDBJ whole genome shotgun (WGS) entry which is preliminary data.</text>
</comment>
<feature type="domain" description="Flagellin N-terminal" evidence="5">
    <location>
        <begin position="8"/>
        <end position="133"/>
    </location>
</feature>
<proteinExistence type="inferred from homology"/>
<name>A0A0J8GVM9_9ALTE</name>
<evidence type="ECO:0000259" key="5">
    <source>
        <dbReference type="Pfam" id="PF00669"/>
    </source>
</evidence>
<sequence length="268" mass="28089">MNFSGISSNSNLLDQINRKQENTFEQLASGKKVNKAADDVSAQLIIERLSSQSNGYQQSVRNAYDGISYAQVAESTLSGISDSANRIQELTYRAGSGILSDSDKQAIQSEIDLLKEGIQDSISNSNFAGKPIFGSEGSADFQIGANAGQTLSVGNKDIAAQLESFGLADIDVTQAGGVDAALASLEDIGQFLGEEQGSLGAIQNQFQSAANQLAQTDVNVQAARARLADTDYAQASAQQAQNDAQSQSANIVAGASRQQAESVLNLLS</sequence>
<evidence type="ECO:0000256" key="1">
    <source>
        <dbReference type="ARBA" id="ARBA00005709"/>
    </source>
</evidence>
<dbReference type="Pfam" id="PF00700">
    <property type="entry name" value="Flagellin_C"/>
    <property type="match status" value="1"/>
</dbReference>
<dbReference type="GO" id="GO:0005576">
    <property type="term" value="C:extracellular region"/>
    <property type="evidence" value="ECO:0007669"/>
    <property type="project" value="UniProtKB-SubCell"/>
</dbReference>
<dbReference type="Proteomes" id="UP000037600">
    <property type="component" value="Unassembled WGS sequence"/>
</dbReference>
<dbReference type="PRINTS" id="PR00207">
    <property type="entry name" value="FLAGELLIN"/>
</dbReference>
<dbReference type="GO" id="GO:0009288">
    <property type="term" value="C:bacterial-type flagellum"/>
    <property type="evidence" value="ECO:0007669"/>
    <property type="project" value="UniProtKB-SubCell"/>
</dbReference>
<evidence type="ECO:0000313" key="7">
    <source>
        <dbReference type="EMBL" id="KMT66840.1"/>
    </source>
</evidence>
<dbReference type="OrthoDB" id="9796789at2"/>
<evidence type="ECO:0000256" key="3">
    <source>
        <dbReference type="ARBA" id="ARBA00023143"/>
    </source>
</evidence>
<accession>A0A0J8GVM9</accession>
<dbReference type="Pfam" id="PF00669">
    <property type="entry name" value="Flagellin_N"/>
    <property type="match status" value="1"/>
</dbReference>
<dbReference type="InterPro" id="IPR001029">
    <property type="entry name" value="Flagellin_N"/>
</dbReference>
<dbReference type="EMBL" id="LAZL01000002">
    <property type="protein sequence ID" value="KMT66840.1"/>
    <property type="molecule type" value="Genomic_DNA"/>
</dbReference>
<keyword evidence="8" id="KW-1185">Reference proteome</keyword>
<organism evidence="7 8">
    <name type="scientific">Catenovulum maritimum</name>
    <dbReference type="NCBI Taxonomy" id="1513271"/>
    <lineage>
        <taxon>Bacteria</taxon>
        <taxon>Pseudomonadati</taxon>
        <taxon>Pseudomonadota</taxon>
        <taxon>Gammaproteobacteria</taxon>
        <taxon>Alteromonadales</taxon>
        <taxon>Alteromonadaceae</taxon>
        <taxon>Catenovulum</taxon>
    </lineage>
</organism>
<evidence type="ECO:0000256" key="2">
    <source>
        <dbReference type="ARBA" id="ARBA00022525"/>
    </source>
</evidence>
<comment type="subcellular location">
    <subcellularLocation>
        <location evidence="4">Secreted</location>
    </subcellularLocation>
    <subcellularLocation>
        <location evidence="4">Bacterial flagellum</location>
    </subcellularLocation>
</comment>